<dbReference type="InterPro" id="IPR053139">
    <property type="entry name" value="Surface_bspA-like"/>
</dbReference>
<evidence type="ECO:0000313" key="2">
    <source>
        <dbReference type="Proteomes" id="UP000014680"/>
    </source>
</evidence>
<accession>A0A0A1UEH2</accession>
<evidence type="ECO:0000313" key="1">
    <source>
        <dbReference type="EMBL" id="ELP94883.1"/>
    </source>
</evidence>
<name>A0A0A1UEH2_ENTIV</name>
<dbReference type="PANTHER" id="PTHR45661:SF3">
    <property type="entry name" value="IG-LIKE DOMAIN-CONTAINING PROTEIN"/>
    <property type="match status" value="1"/>
</dbReference>
<gene>
    <name evidence="1" type="ORF">EIN_249170</name>
</gene>
<dbReference type="AlphaFoldDB" id="A0A0A1UEH2"/>
<dbReference type="InterPro" id="IPR026906">
    <property type="entry name" value="LRR_5"/>
</dbReference>
<dbReference type="InterPro" id="IPR032675">
    <property type="entry name" value="LRR_dom_sf"/>
</dbReference>
<dbReference type="GeneID" id="14894078"/>
<dbReference type="Gene3D" id="3.80.10.10">
    <property type="entry name" value="Ribonuclease Inhibitor"/>
    <property type="match status" value="2"/>
</dbReference>
<reference evidence="1 2" key="1">
    <citation type="submission" date="2012-10" db="EMBL/GenBank/DDBJ databases">
        <authorList>
            <person name="Zafar N."/>
            <person name="Inman J."/>
            <person name="Hall N."/>
            <person name="Lorenzi H."/>
            <person name="Caler E."/>
        </authorList>
    </citation>
    <scope>NUCLEOTIDE SEQUENCE [LARGE SCALE GENOMIC DNA]</scope>
    <source>
        <strain evidence="1 2">IP1</strain>
    </source>
</reference>
<dbReference type="EMBL" id="KB206169">
    <property type="protein sequence ID" value="ELP94883.1"/>
    <property type="molecule type" value="Genomic_DNA"/>
</dbReference>
<keyword evidence="2" id="KW-1185">Reference proteome</keyword>
<dbReference type="Proteomes" id="UP000014680">
    <property type="component" value="Unassembled WGS sequence"/>
</dbReference>
<dbReference type="Pfam" id="PF13306">
    <property type="entry name" value="LRR_5"/>
    <property type="match status" value="1"/>
</dbReference>
<dbReference type="OrthoDB" id="25189at2759"/>
<proteinExistence type="predicted"/>
<protein>
    <recommendedName>
        <fullName evidence="3">Leucine rich repeat containing protein BspA family protein</fullName>
    </recommendedName>
</protein>
<organism evidence="1 2">
    <name type="scientific">Entamoeba invadens IP1</name>
    <dbReference type="NCBI Taxonomy" id="370355"/>
    <lineage>
        <taxon>Eukaryota</taxon>
        <taxon>Amoebozoa</taxon>
        <taxon>Evosea</taxon>
        <taxon>Archamoebae</taxon>
        <taxon>Mastigamoebida</taxon>
        <taxon>Entamoebidae</taxon>
        <taxon>Entamoeba</taxon>
    </lineage>
</organism>
<dbReference type="PANTHER" id="PTHR45661">
    <property type="entry name" value="SURFACE ANTIGEN"/>
    <property type="match status" value="1"/>
</dbReference>
<dbReference type="SUPFAM" id="SSF52058">
    <property type="entry name" value="L domain-like"/>
    <property type="match status" value="1"/>
</dbReference>
<evidence type="ECO:0008006" key="3">
    <source>
        <dbReference type="Google" id="ProtNLM"/>
    </source>
</evidence>
<sequence>MSELGKRRLDSYTILIATQYFTTPEDFVNVVLVCRKFENTLNKFRYNPISVKTKTLFPCMETQYLYTLEDQKIPNLFAYYYYYTISYSKAFFLLSKSLTKTLQKFRCVKYTETDLSKFGIHPLVEKITHDTERNERIQIKAIASNLFEKSFLVTVGDKSVQQRKLHQGGDMTIGTQEEIQTHCYITLPDSIQEYGKDCFFNSTSLTSVHISNNTTTLQEGVFRGCVALVNVTLSTNMTSLENSLFSGCSKLRNIELPLYINKIGENAFSHCKSLTSISIPKSVSSIGQFAFCSCENLETINLNMLERITAFCFSECFNLSSVVLPTSVIEIETAAFKRCSAITRLKLTKSITKFGDSCFYLCNCKLFKDYILPERCFTLP</sequence>
<dbReference type="KEGG" id="eiv:EIN_249170"/>
<dbReference type="RefSeq" id="XP_004261654.1">
    <property type="nucleotide sequence ID" value="XM_004261606.1"/>
</dbReference>
<dbReference type="VEuPathDB" id="AmoebaDB:EIN_249170"/>